<dbReference type="STRING" id="759273.H1VE11"/>
<evidence type="ECO:0000313" key="1">
    <source>
        <dbReference type="EMBL" id="CCF38464.1"/>
    </source>
</evidence>
<dbReference type="Pfam" id="PF06041">
    <property type="entry name" value="DUF924"/>
    <property type="match status" value="1"/>
</dbReference>
<dbReference type="RefSeq" id="XP_018164760.1">
    <property type="nucleotide sequence ID" value="XM_018296398.1"/>
</dbReference>
<dbReference type="GeneID" id="28860505"/>
<proteinExistence type="predicted"/>
<dbReference type="OrthoDB" id="414698at2759"/>
<evidence type="ECO:0000313" key="3">
    <source>
        <dbReference type="Proteomes" id="UP000007174"/>
    </source>
</evidence>
<evidence type="ECO:0000313" key="4">
    <source>
        <dbReference type="Proteomes" id="UP000092177"/>
    </source>
</evidence>
<dbReference type="KEGG" id="chig:CH63R_01423"/>
<dbReference type="Gene3D" id="1.25.40.10">
    <property type="entry name" value="Tetratricopeptide repeat domain"/>
    <property type="match status" value="1"/>
</dbReference>
<dbReference type="VEuPathDB" id="FungiDB:CH63R_01423"/>
<sequence>MEALKSNNAKLTALLTADVFEKVRRVWFSNIPNDDHMFVPSQEDVLQWFSRSEDFDAICKAEFGSILTTLEGLNPTGDEILAKAELTSALDWMSLVILLDQMPRNCFREEKAGIAYKSFDERALSVALEAIRQGIPEDQLLRYRQTQRFWFYMPLEHSESMEMQNMLFLEHKRMFSDSLCLLFGVPAEVEEDEQVLQVTRGVLGRRKIALEKWVETLSRIASEHREVLKRFGRYPHRNRPLNRVSTKKELEYLISLET</sequence>
<reference evidence="3" key="2">
    <citation type="journal article" date="2012" name="Nat. Genet.">
        <title>Lifestyle transitions in plant pathogenic Colletotrichum fungi deciphered by genome and transcriptome analyses.</title>
        <authorList>
            <person name="O'Connell R.J."/>
            <person name="Thon M.R."/>
            <person name="Hacquard S."/>
            <person name="Amyotte S.G."/>
            <person name="Kleemann J."/>
            <person name="Torres M.F."/>
            <person name="Damm U."/>
            <person name="Buiate E.A."/>
            <person name="Epstein L."/>
            <person name="Alkan N."/>
            <person name="Altmueller J."/>
            <person name="Alvarado-Balderrama L."/>
            <person name="Bauser C.A."/>
            <person name="Becker C."/>
            <person name="Birren B.W."/>
            <person name="Chen Z."/>
            <person name="Choi J."/>
            <person name="Crouch J.A."/>
            <person name="Duvick J.P."/>
            <person name="Farman M.A."/>
            <person name="Gan P."/>
            <person name="Heiman D."/>
            <person name="Henrissat B."/>
            <person name="Howard R.J."/>
            <person name="Kabbage M."/>
            <person name="Koch C."/>
            <person name="Kracher B."/>
            <person name="Kubo Y."/>
            <person name="Law A.D."/>
            <person name="Lebrun M.-H."/>
            <person name="Lee Y.-H."/>
            <person name="Miyara I."/>
            <person name="Moore N."/>
            <person name="Neumann U."/>
            <person name="Nordstroem K."/>
            <person name="Panaccione D.G."/>
            <person name="Panstruga R."/>
            <person name="Place M."/>
            <person name="Proctor R.H."/>
            <person name="Prusky D."/>
            <person name="Rech G."/>
            <person name="Reinhardt R."/>
            <person name="Rollins J.A."/>
            <person name="Rounsley S."/>
            <person name="Schardl C.L."/>
            <person name="Schwartz D.C."/>
            <person name="Shenoy N."/>
            <person name="Shirasu K."/>
            <person name="Sikhakolli U.R."/>
            <person name="Stueber K."/>
            <person name="Sukno S.A."/>
            <person name="Sweigard J.A."/>
            <person name="Takano Y."/>
            <person name="Takahara H."/>
            <person name="Trail F."/>
            <person name="van der Does H.C."/>
            <person name="Voll L.M."/>
            <person name="Will I."/>
            <person name="Young S."/>
            <person name="Zeng Q."/>
            <person name="Zhang J."/>
            <person name="Zhou S."/>
            <person name="Dickman M.B."/>
            <person name="Schulze-Lefert P."/>
            <person name="Ver Loren van Themaat E."/>
            <person name="Ma L.-J."/>
            <person name="Vaillancourt L.J."/>
        </authorList>
    </citation>
    <scope>NUCLEOTIDE SEQUENCE [LARGE SCALE GENOMIC DNA]</scope>
    <source>
        <strain evidence="3">IMI 349063</strain>
    </source>
</reference>
<protein>
    <recommendedName>
        <fullName evidence="5">DUF924 domain-containing protein</fullName>
    </recommendedName>
</protein>
<organism evidence="1 3">
    <name type="scientific">Colletotrichum higginsianum (strain IMI 349063)</name>
    <name type="common">Crucifer anthracnose fungus</name>
    <dbReference type="NCBI Taxonomy" id="759273"/>
    <lineage>
        <taxon>Eukaryota</taxon>
        <taxon>Fungi</taxon>
        <taxon>Dikarya</taxon>
        <taxon>Ascomycota</taxon>
        <taxon>Pezizomycotina</taxon>
        <taxon>Sordariomycetes</taxon>
        <taxon>Hypocreomycetidae</taxon>
        <taxon>Glomerellales</taxon>
        <taxon>Glomerellaceae</taxon>
        <taxon>Colletotrichum</taxon>
        <taxon>Colletotrichum destructivum species complex</taxon>
    </lineage>
</organism>
<keyword evidence="4" id="KW-1185">Reference proteome</keyword>
<dbReference type="SUPFAM" id="SSF48452">
    <property type="entry name" value="TPR-like"/>
    <property type="match status" value="1"/>
</dbReference>
<dbReference type="AlphaFoldDB" id="H1VE11"/>
<dbReference type="Proteomes" id="UP000007174">
    <property type="component" value="Unassembled WGS sequence"/>
</dbReference>
<name>H1VE11_COLHI</name>
<accession>H1VE11</accession>
<reference evidence="2" key="3">
    <citation type="submission" date="2016-02" db="EMBL/GenBank/DDBJ databases">
        <title>Resequencing and annotation of the Colletotrichum higginsianum genome.</title>
        <authorList>
            <person name="O'Connell R."/>
            <person name="Zambounis A."/>
            <person name="Thon M."/>
            <person name="Dallery J.-F."/>
        </authorList>
    </citation>
    <scope>NUCLEOTIDE SEQUENCE [LARGE SCALE GENOMIC DNA]</scope>
    <source>
        <strain evidence="2">IMI 349063</strain>
    </source>
</reference>
<evidence type="ECO:0000313" key="2">
    <source>
        <dbReference type="EMBL" id="OBR16243.1"/>
    </source>
</evidence>
<dbReference type="eggNOG" id="ENOG502S80R">
    <property type="taxonomic scope" value="Eukaryota"/>
</dbReference>
<dbReference type="EMBL" id="CACQ02002987">
    <property type="protein sequence ID" value="CCF38464.1"/>
    <property type="molecule type" value="Genomic_DNA"/>
</dbReference>
<dbReference type="Gene3D" id="1.20.58.320">
    <property type="entry name" value="TPR-like"/>
    <property type="match status" value="1"/>
</dbReference>
<gene>
    <name evidence="1" type="ORF">CH063_09549</name>
    <name evidence="2" type="ORF">CH63R_01423</name>
</gene>
<dbReference type="HOGENOM" id="CLU_065010_0_1_1"/>
<dbReference type="Proteomes" id="UP000092177">
    <property type="component" value="Chromosome 1"/>
</dbReference>
<evidence type="ECO:0008006" key="5">
    <source>
        <dbReference type="Google" id="ProtNLM"/>
    </source>
</evidence>
<dbReference type="EMBL" id="LTAN01000001">
    <property type="protein sequence ID" value="OBR16243.1"/>
    <property type="molecule type" value="Genomic_DNA"/>
</dbReference>
<reference evidence="1" key="1">
    <citation type="submission" date="2011-12" db="EMBL/GenBank/DDBJ databases">
        <title>The genome sequence of Colletotrichum higginsianum IMI 34906.</title>
        <authorList>
            <person name="Ma L.-J."/>
            <person name="O'Connell R."/>
            <person name="van Themaat E.V.L."/>
            <person name="Stueber K."/>
            <person name="Young S.K."/>
            <person name="Zeng Q."/>
            <person name="Gargeya S."/>
            <person name="Fitzgerald M."/>
            <person name="Haas B."/>
            <person name="Abouelleil A."/>
            <person name="Alvarado L."/>
            <person name="Arachchi H.M."/>
            <person name="Berlin A."/>
            <person name="Chapman S.B."/>
            <person name="Gearin G."/>
            <person name="Goldberg J."/>
            <person name="Griggs A."/>
            <person name="Gujja S."/>
            <person name="Hansen M."/>
            <person name="Heiman D."/>
            <person name="Howarth C."/>
            <person name="Larimer J."/>
            <person name="Lui A."/>
            <person name="MacDonald P.J.P."/>
            <person name="McCowen C."/>
            <person name="Montmayeur A."/>
            <person name="Murphy C."/>
            <person name="Neiman D."/>
            <person name="Pearson M."/>
            <person name="Priest M."/>
            <person name="Roberts A."/>
            <person name="Saif S."/>
            <person name="Shea T."/>
            <person name="Sisk P."/>
            <person name="Stolte C."/>
            <person name="Sykes S."/>
            <person name="Wortman J."/>
            <person name="Nusbaum C."/>
            <person name="Birren B."/>
        </authorList>
    </citation>
    <scope>NUCLEOTIDE SEQUENCE [LARGE SCALE GENOMIC DNA]</scope>
    <source>
        <strain evidence="1">IMI 349063</strain>
    </source>
</reference>
<reference evidence="4" key="4">
    <citation type="journal article" date="2017" name="BMC Genomics">
        <title>Gapless genome assembly of Colletotrichum higginsianum reveals chromosome structure and association of transposable elements with secondary metabolite gene clusters.</title>
        <authorList>
            <person name="Dallery J.-F."/>
            <person name="Lapalu N."/>
            <person name="Zampounis A."/>
            <person name="Pigne S."/>
            <person name="Luyten I."/>
            <person name="Amselem J."/>
            <person name="Wittenberg A.H.J."/>
            <person name="Zhou S."/>
            <person name="de Queiroz M.V."/>
            <person name="Robin G.P."/>
            <person name="Auger A."/>
            <person name="Hainaut M."/>
            <person name="Henrissat B."/>
            <person name="Kim K.-T."/>
            <person name="Lee Y.-H."/>
            <person name="Lespinet O."/>
            <person name="Schwartz D.C."/>
            <person name="Thon M.R."/>
            <person name="O'Connell R.J."/>
        </authorList>
    </citation>
    <scope>NUCLEOTIDE SEQUENCE [LARGE SCALE GENOMIC DNA]</scope>
    <source>
        <strain evidence="4">IMI 349063</strain>
    </source>
</reference>
<dbReference type="InterPro" id="IPR011990">
    <property type="entry name" value="TPR-like_helical_dom_sf"/>
</dbReference>
<dbReference type="InterPro" id="IPR010323">
    <property type="entry name" value="DUF924"/>
</dbReference>